<keyword evidence="2" id="KW-0677">Repeat</keyword>
<dbReference type="PROSITE" id="PS50088">
    <property type="entry name" value="ANK_REPEAT"/>
    <property type="match status" value="2"/>
</dbReference>
<dbReference type="InterPro" id="IPR042637">
    <property type="entry name" value="AN34A/B/C"/>
</dbReference>
<dbReference type="Gene3D" id="1.25.40.20">
    <property type="entry name" value="Ankyrin repeat-containing domain"/>
    <property type="match status" value="1"/>
</dbReference>
<evidence type="ECO:0000313" key="6">
    <source>
        <dbReference type="Ensembl" id="ENSORLP00015024885.1"/>
    </source>
</evidence>
<feature type="compositionally biased region" description="Polar residues" evidence="5">
    <location>
        <begin position="440"/>
        <end position="457"/>
    </location>
</feature>
<comment type="similarity">
    <text evidence="1">Belongs to the ANKRD34 family.</text>
</comment>
<dbReference type="PROSITE" id="PS50297">
    <property type="entry name" value="ANK_REP_REGION"/>
    <property type="match status" value="1"/>
</dbReference>
<dbReference type="Ensembl" id="ENSORLT00015006798.1">
    <property type="protein sequence ID" value="ENSORLP00015024885.1"/>
    <property type="gene ID" value="ENSORLG00015005684.1"/>
</dbReference>
<proteinExistence type="inferred from homology"/>
<dbReference type="SMART" id="SM00248">
    <property type="entry name" value="ANK"/>
    <property type="match status" value="4"/>
</dbReference>
<evidence type="ECO:0000256" key="3">
    <source>
        <dbReference type="ARBA" id="ARBA00023043"/>
    </source>
</evidence>
<protein>
    <submittedName>
        <fullName evidence="6">Ankyrin repeat domain 34Bb</fullName>
    </submittedName>
</protein>
<dbReference type="SUPFAM" id="SSF48403">
    <property type="entry name" value="Ankyrin repeat"/>
    <property type="match status" value="1"/>
</dbReference>
<reference key="1">
    <citation type="journal article" date="2007" name="Nature">
        <title>The medaka draft genome and insights into vertebrate genome evolution.</title>
        <authorList>
            <person name="Kasahara M."/>
            <person name="Naruse K."/>
            <person name="Sasaki S."/>
            <person name="Nakatani Y."/>
            <person name="Qu W."/>
            <person name="Ahsan B."/>
            <person name="Yamada T."/>
            <person name="Nagayasu Y."/>
            <person name="Doi K."/>
            <person name="Kasai Y."/>
            <person name="Jindo T."/>
            <person name="Kobayashi D."/>
            <person name="Shimada A."/>
            <person name="Toyoda A."/>
            <person name="Kuroki Y."/>
            <person name="Fujiyama A."/>
            <person name="Sasaki T."/>
            <person name="Shimizu A."/>
            <person name="Asakawa S."/>
            <person name="Shimizu N."/>
            <person name="Hashimoto S."/>
            <person name="Yang J."/>
            <person name="Lee Y."/>
            <person name="Matsushima K."/>
            <person name="Sugano S."/>
            <person name="Sakaizumi M."/>
            <person name="Narita T."/>
            <person name="Ohishi K."/>
            <person name="Haga S."/>
            <person name="Ohta F."/>
            <person name="Nomoto H."/>
            <person name="Nogata K."/>
            <person name="Morishita T."/>
            <person name="Endo T."/>
            <person name="Shin-I T."/>
            <person name="Takeda H."/>
            <person name="Morishita S."/>
            <person name="Kohara Y."/>
        </authorList>
    </citation>
    <scope>NUCLEOTIDE SEQUENCE [LARGE SCALE GENOMIC DNA]</scope>
    <source>
        <strain>Hd-rR</strain>
    </source>
</reference>
<evidence type="ECO:0000313" key="7">
    <source>
        <dbReference type="Proteomes" id="UP000265200"/>
    </source>
</evidence>
<dbReference type="InterPro" id="IPR002110">
    <property type="entry name" value="Ankyrin_rpt"/>
</dbReference>
<dbReference type="PRINTS" id="PR01415">
    <property type="entry name" value="ANKYRIN"/>
</dbReference>
<evidence type="ECO:0000256" key="2">
    <source>
        <dbReference type="ARBA" id="ARBA00022737"/>
    </source>
</evidence>
<feature type="region of interest" description="Disordered" evidence="5">
    <location>
        <begin position="407"/>
        <end position="466"/>
    </location>
</feature>
<evidence type="ECO:0000256" key="1">
    <source>
        <dbReference type="ARBA" id="ARBA00010029"/>
    </source>
</evidence>
<keyword evidence="3 4" id="KW-0040">ANK repeat</keyword>
<organism evidence="6 7">
    <name type="scientific">Oryzias latipes</name>
    <name type="common">Japanese rice fish</name>
    <name type="synonym">Japanese killifish</name>
    <dbReference type="NCBI Taxonomy" id="8090"/>
    <lineage>
        <taxon>Eukaryota</taxon>
        <taxon>Metazoa</taxon>
        <taxon>Chordata</taxon>
        <taxon>Craniata</taxon>
        <taxon>Vertebrata</taxon>
        <taxon>Euteleostomi</taxon>
        <taxon>Actinopterygii</taxon>
        <taxon>Neopterygii</taxon>
        <taxon>Teleostei</taxon>
        <taxon>Neoteleostei</taxon>
        <taxon>Acanthomorphata</taxon>
        <taxon>Ovalentaria</taxon>
        <taxon>Atherinomorphae</taxon>
        <taxon>Beloniformes</taxon>
        <taxon>Adrianichthyidae</taxon>
        <taxon>Oryziinae</taxon>
        <taxon>Oryzias</taxon>
    </lineage>
</organism>
<dbReference type="AlphaFoldDB" id="A0A3P9IXT2"/>
<reference evidence="6" key="3">
    <citation type="submission" date="2025-08" db="UniProtKB">
        <authorList>
            <consortium name="Ensembl"/>
        </authorList>
    </citation>
    <scope>IDENTIFICATION</scope>
    <source>
        <strain evidence="6">HSOK</strain>
    </source>
</reference>
<dbReference type="Proteomes" id="UP000265200">
    <property type="component" value="Chromosome 9"/>
</dbReference>
<sequence length="561" mass="60770">MHESTEVRMDGNSLLKAVYLSRLRLTRLLLEGGAYINESNEHGETPLMVACKTQHTDALSVPKHRMVRYLLENGADPNIQDKTGKTALMHACLEQTGAEIVSLLLSSGADPTLEDHAGVSAIVYAVNSGNRDILDVILDACKAKGKEVIIITTNKMPSGQQKTKQYLNVPPPPDLEGRLVHTSTPCCLTPNEVHLPTSPQGHLGASALQPGSPVLGLRDPQCSDFGFCKFLSRPGSPTKQPSPFCVPGADKRLNLLRLHSELGCKSPSLLLQSQSTSLMEEPLEMTPQEDVSFKVNDLLVQRRLAVSRHHSIDVKDVAALQKALENMLGNETKGGGGRRGLGRKMSYDSAAGSLHSASHPNLHQDSLPFAHESIPVDKGSSESLRQLIVSSLQNVVYRRNIGIDHYSSDSQLMQGGNRDRQKSSAGSGSGSEKHKLMNGRPSTLSGSRESLESSVQQRRGAGLERRGSGALLLDHIAHTRPGYLPPLNPHVPIPDIGVSSSSTYPVSGSKKTLSTVLSKPVVPCAPGFPPDLKAKKMLWRRHSMQSEQIKQLANFEETFGR</sequence>
<name>A0A3P9IXT2_ORYLA</name>
<feature type="repeat" description="ANK" evidence="4">
    <location>
        <begin position="42"/>
        <end position="82"/>
    </location>
</feature>
<accession>A0A3P9IXT2</accession>
<reference evidence="6" key="4">
    <citation type="submission" date="2025-09" db="UniProtKB">
        <authorList>
            <consortium name="Ensembl"/>
        </authorList>
    </citation>
    <scope>IDENTIFICATION</scope>
    <source>
        <strain evidence="6">HSOK</strain>
    </source>
</reference>
<dbReference type="PANTHER" id="PTHR24156">
    <property type="entry name" value="ANK_REP_REGION DOMAIN-CONTAINING PROTEIN"/>
    <property type="match status" value="1"/>
</dbReference>
<dbReference type="InterPro" id="IPR036770">
    <property type="entry name" value="Ankyrin_rpt-contain_sf"/>
</dbReference>
<dbReference type="Pfam" id="PF12796">
    <property type="entry name" value="Ank_2"/>
    <property type="match status" value="1"/>
</dbReference>
<feature type="repeat" description="ANK" evidence="4">
    <location>
        <begin position="83"/>
        <end position="116"/>
    </location>
</feature>
<evidence type="ECO:0000256" key="4">
    <source>
        <dbReference type="PROSITE-ProRule" id="PRU00023"/>
    </source>
</evidence>
<evidence type="ECO:0000256" key="5">
    <source>
        <dbReference type="SAM" id="MobiDB-lite"/>
    </source>
</evidence>
<dbReference type="PANTHER" id="PTHR24156:SF1">
    <property type="entry name" value="ANKYRIN REPEAT DOMAIN-CONTAINING PROTEIN 34B"/>
    <property type="match status" value="1"/>
</dbReference>
<reference evidence="6 7" key="2">
    <citation type="submission" date="2017-04" db="EMBL/GenBank/DDBJ databases">
        <title>CpG methylation of centromeres and impact of large insertions on vertebrate speciation.</title>
        <authorList>
            <person name="Ichikawa K."/>
            <person name="Yoshimura J."/>
            <person name="Morishita S."/>
        </authorList>
    </citation>
    <scope>NUCLEOTIDE SEQUENCE</scope>
    <source>
        <strain evidence="6 7">HSOK</strain>
    </source>
</reference>